<accession>A0A853JRU6</accession>
<dbReference type="GO" id="GO:0008170">
    <property type="term" value="F:N-methyltransferase activity"/>
    <property type="evidence" value="ECO:0007669"/>
    <property type="project" value="InterPro"/>
</dbReference>
<dbReference type="InterPro" id="IPR029063">
    <property type="entry name" value="SAM-dependent_MTases_sf"/>
</dbReference>
<dbReference type="Pfam" id="PF02384">
    <property type="entry name" value="N6_Mtase"/>
    <property type="match status" value="1"/>
</dbReference>
<proteinExistence type="inferred from homology"/>
<dbReference type="InterPro" id="IPR004546">
    <property type="entry name" value="Restrct_endonuc_T1M"/>
</dbReference>
<feature type="coiled-coil region" evidence="8">
    <location>
        <begin position="833"/>
        <end position="860"/>
    </location>
</feature>
<name>A0A853JRU6_9FIRM</name>
<dbReference type="NCBIfam" id="TIGR00497">
    <property type="entry name" value="hsdM"/>
    <property type="match status" value="1"/>
</dbReference>
<dbReference type="Gene3D" id="1.20.1260.30">
    <property type="match status" value="1"/>
</dbReference>
<dbReference type="EMBL" id="JACCKS010000030">
    <property type="protein sequence ID" value="NZA40003.1"/>
    <property type="molecule type" value="Genomic_DNA"/>
</dbReference>
<dbReference type="InterPro" id="IPR038333">
    <property type="entry name" value="T1MK-like_N_sf"/>
</dbReference>
<evidence type="ECO:0000259" key="10">
    <source>
        <dbReference type="Pfam" id="PF12161"/>
    </source>
</evidence>
<dbReference type="InterPro" id="IPR002052">
    <property type="entry name" value="DNA_methylase_N6_adenine_CS"/>
</dbReference>
<evidence type="ECO:0000256" key="3">
    <source>
        <dbReference type="ARBA" id="ARBA00022603"/>
    </source>
</evidence>
<feature type="domain" description="DNA methylase adenine-specific" evidence="9">
    <location>
        <begin position="174"/>
        <end position="495"/>
    </location>
</feature>
<dbReference type="GO" id="GO:0009007">
    <property type="term" value="F:site-specific DNA-methyltransferase (adenine-specific) activity"/>
    <property type="evidence" value="ECO:0007669"/>
    <property type="project" value="UniProtKB-EC"/>
</dbReference>
<reference evidence="11 12" key="1">
    <citation type="submission" date="2020-07" db="EMBL/GenBank/DDBJ databases">
        <title>Organ Donor 1.</title>
        <authorList>
            <person name="Marsh A.J."/>
            <person name="Azcarate-Peril M.A."/>
        </authorList>
    </citation>
    <scope>NUCLEOTIDE SEQUENCE [LARGE SCALE GENOMIC DNA]</scope>
    <source>
        <strain evidence="11 12">AMC0717</strain>
    </source>
</reference>
<dbReference type="Pfam" id="PF12161">
    <property type="entry name" value="HsdM_N"/>
    <property type="match status" value="1"/>
</dbReference>
<evidence type="ECO:0000256" key="2">
    <source>
        <dbReference type="ARBA" id="ARBA00011900"/>
    </source>
</evidence>
<gene>
    <name evidence="11" type="ORF">H0N91_18170</name>
</gene>
<keyword evidence="8" id="KW-0175">Coiled coil</keyword>
<evidence type="ECO:0000313" key="12">
    <source>
        <dbReference type="Proteomes" id="UP000586254"/>
    </source>
</evidence>
<keyword evidence="6" id="KW-0680">Restriction system</keyword>
<evidence type="ECO:0000256" key="1">
    <source>
        <dbReference type="ARBA" id="ARBA00006594"/>
    </source>
</evidence>
<evidence type="ECO:0000256" key="6">
    <source>
        <dbReference type="ARBA" id="ARBA00022747"/>
    </source>
</evidence>
<dbReference type="Gene3D" id="3.40.50.150">
    <property type="entry name" value="Vaccinia Virus protein VP39"/>
    <property type="match status" value="1"/>
</dbReference>
<dbReference type="PRINTS" id="PR00507">
    <property type="entry name" value="N12N6MTFRASE"/>
</dbReference>
<dbReference type="RefSeq" id="WP_148429947.1">
    <property type="nucleotide sequence ID" value="NZ_CABJAI010000012.1"/>
</dbReference>
<sequence length="864" mass="97891">MITSEEIKQRLWDGATELRGSMDASRYKDYMLGLMFYKFLSDKTLEIFASTAGLTKDDDLLEKYTDAHEQLGTKLDQMIQKVLGYFVLPEHLYQTWIKDINSGDFEVQKVTDSLNNFERTIAITNDSDDFKGLFSSSTLDLTDTALGSNLNERSKNIKALIRLFEDLDMVALQKGDVLGDAYEYLIGQFAMESGKKAGEFYTPRQVSEVMAQIVAKNPTLEEKAKSDKEQPSIYDATVGSGSLLLTLKSHLSNEVQKKLNYYGQEKNTATYNLTRMNLLLHGVRPEKMTIRNADTLAQDWPEDPEYPNEGVQFDGVVMNPPYSAKNWNKSGLKVSDPRFEIAGVLPPDSKGDFAFLLHGLYHLGQNGTMAIVLPHGVLFRGAAEGEIRQRLIDKNQIDAVIGLPGNLFTNTGIPVCVMILKKNRSLSDPVLIIDSSRNFIKVGKQNVLQEKDIAKIVDIYVGKKEIEGYSHLASREELINNEYNMNIPRYVEAIDDEIVQDVDAHLFGGIPVKNVNDLKILNSTVKDVLDSAFTKVREGYVEMNQSVSELTNKILADSRIKTKSKDICDKTEEFVNKYWDILRQINKSTNLNELKERMLTDIKSMLSNYKYIDIYAGYQIVAEIWKNALTHDSELIASVGFYAAGRTREKNMVTKGKNKERVQDGWIGAIIPNDLIARNLYSEDLRAIEDKKSRVAEIDNELSELVEAAKVEDSDENDALYDALKKNDDGEPQDSFENKKVKLELKLAAKGTLKYDLLKKVESLNAEKALKNKAIKNEETTLKEAIYDRITKLKNSEIDELVYEKWFGNIISDMANLVEVPLKKELETLDMLKSRYSDTLNSIDDEINNLEKEFESLMNELVVM</sequence>
<dbReference type="PANTHER" id="PTHR42933:SF1">
    <property type="entry name" value="SITE-SPECIFIC DNA-METHYLTRANSFERASE (ADENINE-SPECIFIC)"/>
    <property type="match status" value="1"/>
</dbReference>
<organism evidence="11 12">
    <name type="scientific">Eubacterium callanderi</name>
    <dbReference type="NCBI Taxonomy" id="53442"/>
    <lineage>
        <taxon>Bacteria</taxon>
        <taxon>Bacillati</taxon>
        <taxon>Bacillota</taxon>
        <taxon>Clostridia</taxon>
        <taxon>Eubacteriales</taxon>
        <taxon>Eubacteriaceae</taxon>
        <taxon>Eubacterium</taxon>
    </lineage>
</organism>
<dbReference type="GO" id="GO:0003677">
    <property type="term" value="F:DNA binding"/>
    <property type="evidence" value="ECO:0007669"/>
    <property type="project" value="InterPro"/>
</dbReference>
<dbReference type="InterPro" id="IPR051537">
    <property type="entry name" value="DNA_Adenine_Mtase"/>
</dbReference>
<comment type="catalytic activity">
    <reaction evidence="7">
        <text>a 2'-deoxyadenosine in DNA + S-adenosyl-L-methionine = an N(6)-methyl-2'-deoxyadenosine in DNA + S-adenosyl-L-homocysteine + H(+)</text>
        <dbReference type="Rhea" id="RHEA:15197"/>
        <dbReference type="Rhea" id="RHEA-COMP:12418"/>
        <dbReference type="Rhea" id="RHEA-COMP:12419"/>
        <dbReference type="ChEBI" id="CHEBI:15378"/>
        <dbReference type="ChEBI" id="CHEBI:57856"/>
        <dbReference type="ChEBI" id="CHEBI:59789"/>
        <dbReference type="ChEBI" id="CHEBI:90615"/>
        <dbReference type="ChEBI" id="CHEBI:90616"/>
        <dbReference type="EC" id="2.1.1.72"/>
    </reaction>
</comment>
<dbReference type="GO" id="GO:0009307">
    <property type="term" value="P:DNA restriction-modification system"/>
    <property type="evidence" value="ECO:0007669"/>
    <property type="project" value="UniProtKB-KW"/>
</dbReference>
<dbReference type="AlphaFoldDB" id="A0A853JRU6"/>
<keyword evidence="3 11" id="KW-0489">Methyltransferase</keyword>
<feature type="domain" description="N6 adenine-specific DNA methyltransferase N-terminal" evidence="10">
    <location>
        <begin position="7"/>
        <end position="164"/>
    </location>
</feature>
<comment type="similarity">
    <text evidence="1">Belongs to the N(4)/N(6)-methyltransferase family.</text>
</comment>
<evidence type="ECO:0000313" key="11">
    <source>
        <dbReference type="EMBL" id="NZA40003.1"/>
    </source>
</evidence>
<keyword evidence="4 11" id="KW-0808">Transferase</keyword>
<keyword evidence="5" id="KW-0949">S-adenosyl-L-methionine</keyword>
<evidence type="ECO:0000259" key="9">
    <source>
        <dbReference type="Pfam" id="PF02384"/>
    </source>
</evidence>
<dbReference type="Proteomes" id="UP000586254">
    <property type="component" value="Unassembled WGS sequence"/>
</dbReference>
<evidence type="ECO:0000256" key="8">
    <source>
        <dbReference type="SAM" id="Coils"/>
    </source>
</evidence>
<dbReference type="GO" id="GO:0032259">
    <property type="term" value="P:methylation"/>
    <property type="evidence" value="ECO:0007669"/>
    <property type="project" value="UniProtKB-KW"/>
</dbReference>
<dbReference type="PANTHER" id="PTHR42933">
    <property type="entry name" value="SLR6095 PROTEIN"/>
    <property type="match status" value="1"/>
</dbReference>
<dbReference type="EC" id="2.1.1.72" evidence="2"/>
<evidence type="ECO:0000256" key="4">
    <source>
        <dbReference type="ARBA" id="ARBA00022679"/>
    </source>
</evidence>
<protein>
    <recommendedName>
        <fullName evidence="2">site-specific DNA-methyltransferase (adenine-specific)</fullName>
        <ecNumber evidence="2">2.1.1.72</ecNumber>
    </recommendedName>
</protein>
<dbReference type="SUPFAM" id="SSF53335">
    <property type="entry name" value="S-adenosyl-L-methionine-dependent methyltransferases"/>
    <property type="match status" value="1"/>
</dbReference>
<comment type="caution">
    <text evidence="11">The sequence shown here is derived from an EMBL/GenBank/DDBJ whole genome shotgun (WGS) entry which is preliminary data.</text>
</comment>
<dbReference type="PROSITE" id="PS00092">
    <property type="entry name" value="N6_MTASE"/>
    <property type="match status" value="1"/>
</dbReference>
<evidence type="ECO:0000256" key="5">
    <source>
        <dbReference type="ARBA" id="ARBA00022691"/>
    </source>
</evidence>
<evidence type="ECO:0000256" key="7">
    <source>
        <dbReference type="ARBA" id="ARBA00047942"/>
    </source>
</evidence>
<dbReference type="InterPro" id="IPR022749">
    <property type="entry name" value="D12N6_MeTrfase_N"/>
</dbReference>
<dbReference type="InterPro" id="IPR003356">
    <property type="entry name" value="DNA_methylase_A-5"/>
</dbReference>